<dbReference type="GO" id="GO:0015074">
    <property type="term" value="P:DNA integration"/>
    <property type="evidence" value="ECO:0007669"/>
    <property type="project" value="UniProtKB-KW"/>
</dbReference>
<evidence type="ECO:0000259" key="13">
    <source>
        <dbReference type="Pfam" id="PF24626"/>
    </source>
</evidence>
<dbReference type="GO" id="GO:0003887">
    <property type="term" value="F:DNA-directed DNA polymerase activity"/>
    <property type="evidence" value="ECO:0007669"/>
    <property type="project" value="UniProtKB-KW"/>
</dbReference>
<keyword evidence="4" id="KW-0064">Aspartyl protease</keyword>
<dbReference type="GO" id="GO:0006310">
    <property type="term" value="P:DNA recombination"/>
    <property type="evidence" value="ECO:0007669"/>
    <property type="project" value="UniProtKB-KW"/>
</dbReference>
<comment type="caution">
    <text evidence="14">The sequence shown here is derived from an EMBL/GenBank/DDBJ whole genome shotgun (WGS) entry which is preliminary data.</text>
</comment>
<evidence type="ECO:0000256" key="7">
    <source>
        <dbReference type="ARBA" id="ARBA00022908"/>
    </source>
</evidence>
<keyword evidence="9" id="KW-0808">Transferase</keyword>
<reference evidence="14" key="1">
    <citation type="submission" date="2020-06" db="EMBL/GenBank/DDBJ databases">
        <authorList>
            <person name="Ji K."/>
            <person name="Li J."/>
        </authorList>
    </citation>
    <scope>NUCLEOTIDE SEQUENCE</scope>
    <source>
        <strain evidence="14">JKM2019</strain>
        <tissue evidence="14">Whole body</tissue>
    </source>
</reference>
<sequence length="215" mass="24791">MRYYLPEKPAIEEMHRIHVEKGHLGIVKTIQHFSIKYCATNQNQLAIDLVNGCDICKRAKKQIRKYGEIGQMEPTRSWTALAKEAITEYKHTIHSSTGYTPSFLLDGSDPDEIYQDVDLVQARKLAFNTSQAAHKISKERIERKHKVLQLKEGDLVYENLTDESNKEKLESVFSGPFEITNKISEIIYEIKLPNKIERVHIGKLKPYQPPIISEN</sequence>
<evidence type="ECO:0000256" key="2">
    <source>
        <dbReference type="ARBA" id="ARBA00022670"/>
    </source>
</evidence>
<keyword evidence="5" id="KW-0378">Hydrolase</keyword>
<dbReference type="Pfam" id="PF17921">
    <property type="entry name" value="Integrase_H2C2"/>
    <property type="match status" value="1"/>
</dbReference>
<evidence type="ECO:0000256" key="6">
    <source>
        <dbReference type="ARBA" id="ARBA00022842"/>
    </source>
</evidence>
<accession>A0A9D4NUP3</accession>
<dbReference type="GO" id="GO:0046872">
    <property type="term" value="F:metal ion binding"/>
    <property type="evidence" value="ECO:0007669"/>
    <property type="project" value="UniProtKB-KW"/>
</dbReference>
<dbReference type="Proteomes" id="UP000828236">
    <property type="component" value="Unassembled WGS sequence"/>
</dbReference>
<dbReference type="InterPro" id="IPR041588">
    <property type="entry name" value="Integrase_H2C2"/>
</dbReference>
<organism evidence="14">
    <name type="scientific">Dermatophagoides farinae</name>
    <name type="common">American house dust mite</name>
    <dbReference type="NCBI Taxonomy" id="6954"/>
    <lineage>
        <taxon>Eukaryota</taxon>
        <taxon>Metazoa</taxon>
        <taxon>Ecdysozoa</taxon>
        <taxon>Arthropoda</taxon>
        <taxon>Chelicerata</taxon>
        <taxon>Arachnida</taxon>
        <taxon>Acari</taxon>
        <taxon>Acariformes</taxon>
        <taxon>Sarcoptiformes</taxon>
        <taxon>Astigmata</taxon>
        <taxon>Psoroptidia</taxon>
        <taxon>Analgoidea</taxon>
        <taxon>Pyroglyphidae</taxon>
        <taxon>Dermatophagoidinae</taxon>
        <taxon>Dermatophagoides</taxon>
    </lineage>
</organism>
<dbReference type="InterPro" id="IPR056924">
    <property type="entry name" value="SH3_Tf2-1"/>
</dbReference>
<dbReference type="GO" id="GO:0003964">
    <property type="term" value="F:RNA-directed DNA polymerase activity"/>
    <property type="evidence" value="ECO:0007669"/>
    <property type="project" value="UniProtKB-KW"/>
</dbReference>
<keyword evidence="8" id="KW-0695">RNA-directed DNA polymerase</keyword>
<keyword evidence="9" id="KW-0239">DNA-directed DNA polymerase</keyword>
<evidence type="ECO:0000256" key="9">
    <source>
        <dbReference type="ARBA" id="ARBA00022932"/>
    </source>
</evidence>
<keyword evidence="9" id="KW-0548">Nucleotidyltransferase</keyword>
<evidence type="ECO:0000313" key="14">
    <source>
        <dbReference type="EMBL" id="KAH7638638.1"/>
    </source>
</evidence>
<dbReference type="Pfam" id="PF24626">
    <property type="entry name" value="SH3_Tf2-1"/>
    <property type="match status" value="1"/>
</dbReference>
<evidence type="ECO:0000256" key="5">
    <source>
        <dbReference type="ARBA" id="ARBA00022801"/>
    </source>
</evidence>
<keyword evidence="6" id="KW-0460">Magnesium</keyword>
<dbReference type="PANTHER" id="PTHR37984:SF5">
    <property type="entry name" value="PROTEIN NYNRIN-LIKE"/>
    <property type="match status" value="1"/>
</dbReference>
<dbReference type="EMBL" id="SDOV01000007">
    <property type="protein sequence ID" value="KAH7638638.1"/>
    <property type="molecule type" value="Genomic_DNA"/>
</dbReference>
<evidence type="ECO:0000259" key="12">
    <source>
        <dbReference type="Pfam" id="PF17921"/>
    </source>
</evidence>
<dbReference type="GO" id="GO:0003677">
    <property type="term" value="F:DNA binding"/>
    <property type="evidence" value="ECO:0007669"/>
    <property type="project" value="UniProtKB-KW"/>
</dbReference>
<dbReference type="AlphaFoldDB" id="A0A9D4NUP3"/>
<dbReference type="EC" id="2.7.7.49" evidence="1"/>
<keyword evidence="10" id="KW-0238">DNA-binding</keyword>
<evidence type="ECO:0000256" key="10">
    <source>
        <dbReference type="ARBA" id="ARBA00023125"/>
    </source>
</evidence>
<feature type="domain" description="Integrase zinc-binding" evidence="12">
    <location>
        <begin position="14"/>
        <end position="61"/>
    </location>
</feature>
<feature type="domain" description="Tf2-1-like SH3-like" evidence="13">
    <location>
        <begin position="160"/>
        <end position="207"/>
    </location>
</feature>
<proteinExistence type="predicted"/>
<protein>
    <recommendedName>
        <fullName evidence="1">RNA-directed DNA polymerase</fullName>
        <ecNumber evidence="1">2.7.7.49</ecNumber>
    </recommendedName>
</protein>
<gene>
    <name evidence="14" type="ORF">HUG17_2671</name>
</gene>
<evidence type="ECO:0000256" key="3">
    <source>
        <dbReference type="ARBA" id="ARBA00022723"/>
    </source>
</evidence>
<name>A0A9D4NUP3_DERFA</name>
<evidence type="ECO:0000256" key="8">
    <source>
        <dbReference type="ARBA" id="ARBA00022918"/>
    </source>
</evidence>
<keyword evidence="3" id="KW-0479">Metal-binding</keyword>
<evidence type="ECO:0000256" key="1">
    <source>
        <dbReference type="ARBA" id="ARBA00012493"/>
    </source>
</evidence>
<evidence type="ECO:0000256" key="4">
    <source>
        <dbReference type="ARBA" id="ARBA00022750"/>
    </source>
</evidence>
<keyword evidence="2" id="KW-0645">Protease</keyword>
<dbReference type="PANTHER" id="PTHR37984">
    <property type="entry name" value="PROTEIN CBG26694"/>
    <property type="match status" value="1"/>
</dbReference>
<reference evidence="14" key="2">
    <citation type="journal article" date="2021" name="World Allergy Organ. J.">
        <title>Chromosome-level assembly of Dermatophagoides farinae genome and transcriptome reveals two novel allergens Der f 37 and Der f 39.</title>
        <authorList>
            <person name="Chen J."/>
            <person name="Cai Z."/>
            <person name="Fan D."/>
            <person name="Hu J."/>
            <person name="Hou Y."/>
            <person name="He Y."/>
            <person name="Zhang Z."/>
            <person name="Zhao Z."/>
            <person name="Gao P."/>
            <person name="Hu W."/>
            <person name="Sun J."/>
            <person name="Li J."/>
            <person name="Ji K."/>
        </authorList>
    </citation>
    <scope>NUCLEOTIDE SEQUENCE</scope>
    <source>
        <strain evidence="14">JKM2019</strain>
    </source>
</reference>
<keyword evidence="7" id="KW-0229">DNA integration</keyword>
<keyword evidence="11" id="KW-0233">DNA recombination</keyword>
<evidence type="ECO:0000256" key="11">
    <source>
        <dbReference type="ARBA" id="ARBA00023172"/>
    </source>
</evidence>
<dbReference type="InterPro" id="IPR050951">
    <property type="entry name" value="Retrovirus_Pol_polyprotein"/>
</dbReference>
<dbReference type="GO" id="GO:0006508">
    <property type="term" value="P:proteolysis"/>
    <property type="evidence" value="ECO:0007669"/>
    <property type="project" value="UniProtKB-KW"/>
</dbReference>
<dbReference type="GO" id="GO:0004190">
    <property type="term" value="F:aspartic-type endopeptidase activity"/>
    <property type="evidence" value="ECO:0007669"/>
    <property type="project" value="UniProtKB-KW"/>
</dbReference>